<dbReference type="AlphaFoldDB" id="A0A532VBC6"/>
<name>A0A532VBC6_UNCT6</name>
<accession>A0A532VBC6</accession>
<gene>
    <name evidence="1" type="ORF">CEE36_00615</name>
</gene>
<evidence type="ECO:0000313" key="2">
    <source>
        <dbReference type="Proteomes" id="UP000317778"/>
    </source>
</evidence>
<organism evidence="1 2">
    <name type="scientific">candidate division TA06 bacterium B3_TA06</name>
    <dbReference type="NCBI Taxonomy" id="2012487"/>
    <lineage>
        <taxon>Bacteria</taxon>
        <taxon>Bacteria division TA06</taxon>
    </lineage>
</organism>
<dbReference type="EMBL" id="NJBO01000001">
    <property type="protein sequence ID" value="TKJ44277.1"/>
    <property type="molecule type" value="Genomic_DNA"/>
</dbReference>
<proteinExistence type="predicted"/>
<dbReference type="Proteomes" id="UP000317778">
    <property type="component" value="Unassembled WGS sequence"/>
</dbReference>
<evidence type="ECO:0000313" key="1">
    <source>
        <dbReference type="EMBL" id="TKJ44277.1"/>
    </source>
</evidence>
<reference evidence="1 2" key="1">
    <citation type="submission" date="2017-06" db="EMBL/GenBank/DDBJ databases">
        <title>Novel microbial phyla capable of carbon fixation and sulfur reduction in deep-sea sediments.</title>
        <authorList>
            <person name="Huang J."/>
            <person name="Baker B."/>
            <person name="Wang Y."/>
        </authorList>
    </citation>
    <scope>NUCLEOTIDE SEQUENCE [LARGE SCALE GENOMIC DNA]</scope>
    <source>
        <strain evidence="1">B3_TA06</strain>
    </source>
</reference>
<sequence>MWIYCENDIEIECESIEKWEENPSFLRLKQCTIRKKITSRKGIAEIILNPNQIIAIGKEKLDWHELQRIR</sequence>
<comment type="caution">
    <text evidence="1">The sequence shown here is derived from an EMBL/GenBank/DDBJ whole genome shotgun (WGS) entry which is preliminary data.</text>
</comment>
<protein>
    <submittedName>
        <fullName evidence="1">Uncharacterized protein</fullName>
    </submittedName>
</protein>